<keyword evidence="5" id="KW-0143">Chaperone</keyword>
<dbReference type="EMBL" id="CAESAD010000021">
    <property type="protein sequence ID" value="CAB4345589.1"/>
    <property type="molecule type" value="Genomic_DNA"/>
</dbReference>
<name>A0A6J5ZWJ0_9ZZZZ</name>
<dbReference type="SUPFAM" id="SSF109998">
    <property type="entry name" value="Triger factor/SurA peptide-binding domain-like"/>
    <property type="match status" value="1"/>
</dbReference>
<dbReference type="GO" id="GO:0043335">
    <property type="term" value="P:protein unfolding"/>
    <property type="evidence" value="ECO:0007669"/>
    <property type="project" value="TreeGrafter"/>
</dbReference>
<evidence type="ECO:0000256" key="1">
    <source>
        <dbReference type="ARBA" id="ARBA00000971"/>
    </source>
</evidence>
<dbReference type="GO" id="GO:0015031">
    <property type="term" value="P:protein transport"/>
    <property type="evidence" value="ECO:0007669"/>
    <property type="project" value="InterPro"/>
</dbReference>
<dbReference type="InterPro" id="IPR005215">
    <property type="entry name" value="Trig_fac"/>
</dbReference>
<gene>
    <name evidence="9" type="ORF">UFOPK3925_01623</name>
</gene>
<dbReference type="Pfam" id="PF05698">
    <property type="entry name" value="Trigger_C"/>
    <property type="match status" value="1"/>
</dbReference>
<dbReference type="Pfam" id="PF00254">
    <property type="entry name" value="FKBP_C"/>
    <property type="match status" value="1"/>
</dbReference>
<protein>
    <recommendedName>
        <fullName evidence="3">peptidylprolyl isomerase</fullName>
        <ecNumber evidence="3">5.2.1.8</ecNumber>
    </recommendedName>
</protein>
<dbReference type="SUPFAM" id="SSF54534">
    <property type="entry name" value="FKBP-like"/>
    <property type="match status" value="1"/>
</dbReference>
<reference evidence="9" key="1">
    <citation type="submission" date="2020-05" db="EMBL/GenBank/DDBJ databases">
        <authorList>
            <person name="Chiriac C."/>
            <person name="Salcher M."/>
            <person name="Ghai R."/>
            <person name="Kavagutti S V."/>
        </authorList>
    </citation>
    <scope>NUCLEOTIDE SEQUENCE</scope>
</reference>
<dbReference type="GO" id="GO:0043022">
    <property type="term" value="F:ribosome binding"/>
    <property type="evidence" value="ECO:0007669"/>
    <property type="project" value="TreeGrafter"/>
</dbReference>
<evidence type="ECO:0000313" key="9">
    <source>
        <dbReference type="EMBL" id="CAB4345589.1"/>
    </source>
</evidence>
<dbReference type="Gene3D" id="1.10.3120.10">
    <property type="entry name" value="Trigger factor, C-terminal domain"/>
    <property type="match status" value="1"/>
</dbReference>
<dbReference type="GO" id="GO:0003755">
    <property type="term" value="F:peptidyl-prolyl cis-trans isomerase activity"/>
    <property type="evidence" value="ECO:0007669"/>
    <property type="project" value="UniProtKB-KW"/>
</dbReference>
<dbReference type="GO" id="GO:0051083">
    <property type="term" value="P:'de novo' cotranslational protein folding"/>
    <property type="evidence" value="ECO:0007669"/>
    <property type="project" value="TreeGrafter"/>
</dbReference>
<comment type="catalytic activity">
    <reaction evidence="1">
        <text>[protein]-peptidylproline (omega=180) = [protein]-peptidylproline (omega=0)</text>
        <dbReference type="Rhea" id="RHEA:16237"/>
        <dbReference type="Rhea" id="RHEA-COMP:10747"/>
        <dbReference type="Rhea" id="RHEA-COMP:10748"/>
        <dbReference type="ChEBI" id="CHEBI:83833"/>
        <dbReference type="ChEBI" id="CHEBI:83834"/>
        <dbReference type="EC" id="5.2.1.8"/>
    </reaction>
</comment>
<accession>A0A6J5ZWJ0</accession>
<dbReference type="EC" id="5.2.1.8" evidence="3"/>
<dbReference type="PROSITE" id="PS50059">
    <property type="entry name" value="FKBP_PPIASE"/>
    <property type="match status" value="1"/>
</dbReference>
<dbReference type="PANTHER" id="PTHR30560">
    <property type="entry name" value="TRIGGER FACTOR CHAPERONE AND PEPTIDYL-PROLYL CIS/TRANS ISOMERASE"/>
    <property type="match status" value="1"/>
</dbReference>
<evidence type="ECO:0000256" key="4">
    <source>
        <dbReference type="ARBA" id="ARBA00023110"/>
    </source>
</evidence>
<sequence length="444" mass="48877">MKSAVENISPSRVKITVAMPFADLQSSLDSAYARIGAQVNIPGFRKGKIPTRIIDQRVGRGAVLEEAVNDAIPSGLAQALIENEIVQLGRPEVDVTTLDEEAGLVFTAELDVRPEFELPKFSDLKVVVDNAEVTTDQVEEQLTGLRGRFGALIEVSRAAKDGDVLLVNLSGDHEGQEVEELAATAFSYELGSDDMVPGFDDAVRGAKADEVRHFLFTPTAGQWADKAITVEVTVTAVRERELPAADDQFAQLASEFDTIGELREDIRTRLGRVRLIEQAYQARDLTHDALMEAVKIDLPERTIQDEIDAHFDDGHGDDAHRTEFETNTRSGLKSRLILDKIAETEDLQVNDAELSQWLVQEAQRYNMAPDQFADQLVQSGQVQGAVSEVRRAKALAHVLESVAVVDKSGNKIDLESVLRGDQSDEDFDAEFDADSDEENFEADE</sequence>
<dbReference type="GO" id="GO:0044183">
    <property type="term" value="F:protein folding chaperone"/>
    <property type="evidence" value="ECO:0007669"/>
    <property type="project" value="TreeGrafter"/>
</dbReference>
<evidence type="ECO:0000256" key="7">
    <source>
        <dbReference type="SAM" id="MobiDB-lite"/>
    </source>
</evidence>
<evidence type="ECO:0000256" key="6">
    <source>
        <dbReference type="ARBA" id="ARBA00023235"/>
    </source>
</evidence>
<dbReference type="Pfam" id="PF05697">
    <property type="entry name" value="Trigger_N"/>
    <property type="match status" value="1"/>
</dbReference>
<evidence type="ECO:0000256" key="5">
    <source>
        <dbReference type="ARBA" id="ARBA00023186"/>
    </source>
</evidence>
<evidence type="ECO:0000259" key="8">
    <source>
        <dbReference type="PROSITE" id="PS50059"/>
    </source>
</evidence>
<dbReference type="InterPro" id="IPR027304">
    <property type="entry name" value="Trigger_fact/SurA_dom_sf"/>
</dbReference>
<dbReference type="InterPro" id="IPR046357">
    <property type="entry name" value="PPIase_dom_sf"/>
</dbReference>
<proteinExistence type="inferred from homology"/>
<organism evidence="9">
    <name type="scientific">freshwater metagenome</name>
    <dbReference type="NCBI Taxonomy" id="449393"/>
    <lineage>
        <taxon>unclassified sequences</taxon>
        <taxon>metagenomes</taxon>
        <taxon>ecological metagenomes</taxon>
    </lineage>
</organism>
<feature type="region of interest" description="Disordered" evidence="7">
    <location>
        <begin position="419"/>
        <end position="444"/>
    </location>
</feature>
<dbReference type="InterPro" id="IPR036611">
    <property type="entry name" value="Trigger_fac_ribosome-bd_sf"/>
</dbReference>
<dbReference type="Gene3D" id="3.30.70.1050">
    <property type="entry name" value="Trigger factor ribosome-binding domain"/>
    <property type="match status" value="1"/>
</dbReference>
<dbReference type="InterPro" id="IPR037041">
    <property type="entry name" value="Trigger_fac_C_sf"/>
</dbReference>
<dbReference type="InterPro" id="IPR001179">
    <property type="entry name" value="PPIase_FKBP_dom"/>
</dbReference>
<dbReference type="PANTHER" id="PTHR30560:SF3">
    <property type="entry name" value="TRIGGER FACTOR-LIKE PROTEIN TIG, CHLOROPLASTIC"/>
    <property type="match status" value="1"/>
</dbReference>
<keyword evidence="6" id="KW-0413">Isomerase</keyword>
<keyword evidence="4" id="KW-0697">Rotamase</keyword>
<feature type="domain" description="PPIase FKBP-type" evidence="8">
    <location>
        <begin position="162"/>
        <end position="246"/>
    </location>
</feature>
<evidence type="ECO:0000256" key="2">
    <source>
        <dbReference type="ARBA" id="ARBA00005464"/>
    </source>
</evidence>
<dbReference type="InterPro" id="IPR008880">
    <property type="entry name" value="Trigger_fac_C"/>
</dbReference>
<dbReference type="InterPro" id="IPR008881">
    <property type="entry name" value="Trigger_fac_ribosome-bd_bac"/>
</dbReference>
<feature type="compositionally biased region" description="Acidic residues" evidence="7">
    <location>
        <begin position="423"/>
        <end position="444"/>
    </location>
</feature>
<dbReference type="NCBIfam" id="TIGR00115">
    <property type="entry name" value="tig"/>
    <property type="match status" value="1"/>
</dbReference>
<dbReference type="AlphaFoldDB" id="A0A6J5ZWJ0"/>
<dbReference type="HAMAP" id="MF_00303">
    <property type="entry name" value="Trigger_factor_Tig"/>
    <property type="match status" value="1"/>
</dbReference>
<evidence type="ECO:0000256" key="3">
    <source>
        <dbReference type="ARBA" id="ARBA00013194"/>
    </source>
</evidence>
<dbReference type="Gene3D" id="3.10.50.40">
    <property type="match status" value="1"/>
</dbReference>
<comment type="similarity">
    <text evidence="2">Belongs to the FKBP-type PPIase family. Tig subfamily.</text>
</comment>
<dbReference type="PIRSF" id="PIRSF003095">
    <property type="entry name" value="Trigger_factor"/>
    <property type="match status" value="1"/>
</dbReference>
<dbReference type="SUPFAM" id="SSF102735">
    <property type="entry name" value="Trigger factor ribosome-binding domain"/>
    <property type="match status" value="1"/>
</dbReference>